<evidence type="ECO:0000259" key="1">
    <source>
        <dbReference type="Pfam" id="PF12697"/>
    </source>
</evidence>
<dbReference type="Gene3D" id="3.40.50.1820">
    <property type="entry name" value="alpha/beta hydrolase"/>
    <property type="match status" value="1"/>
</dbReference>
<protein>
    <submittedName>
        <fullName evidence="2">Alpha/beta fold hydrolase</fullName>
    </submittedName>
</protein>
<dbReference type="InterPro" id="IPR000073">
    <property type="entry name" value="AB_hydrolase_1"/>
</dbReference>
<evidence type="ECO:0000313" key="2">
    <source>
        <dbReference type="EMBL" id="WXL26825.1"/>
    </source>
</evidence>
<keyword evidence="3" id="KW-1185">Reference proteome</keyword>
<accession>A0ABZ2RMK0</accession>
<organism evidence="2 3">
    <name type="scientific">Ectopseudomonas mendocina</name>
    <name type="common">Pseudomonas mendocina</name>
    <dbReference type="NCBI Taxonomy" id="300"/>
    <lineage>
        <taxon>Bacteria</taxon>
        <taxon>Pseudomonadati</taxon>
        <taxon>Pseudomonadota</taxon>
        <taxon>Gammaproteobacteria</taxon>
        <taxon>Pseudomonadales</taxon>
        <taxon>Pseudomonadaceae</taxon>
        <taxon>Ectopseudomonas</taxon>
    </lineage>
</organism>
<feature type="domain" description="AB hydrolase-1" evidence="1">
    <location>
        <begin position="336"/>
        <end position="604"/>
    </location>
</feature>
<dbReference type="GO" id="GO:0016787">
    <property type="term" value="F:hydrolase activity"/>
    <property type="evidence" value="ECO:0007669"/>
    <property type="project" value="UniProtKB-KW"/>
</dbReference>
<reference evidence="2 3" key="1">
    <citation type="submission" date="2024-03" db="EMBL/GenBank/DDBJ databases">
        <title>Complete genome of BD2.</title>
        <authorList>
            <person name="Cao G."/>
        </authorList>
    </citation>
    <scope>NUCLEOTIDE SEQUENCE [LARGE SCALE GENOMIC DNA]</scope>
    <source>
        <strain evidence="2 3">BD2</strain>
    </source>
</reference>
<gene>
    <name evidence="2" type="ORF">WG219_04930</name>
</gene>
<dbReference type="EMBL" id="CP148074">
    <property type="protein sequence ID" value="WXL26825.1"/>
    <property type="molecule type" value="Genomic_DNA"/>
</dbReference>
<dbReference type="Proteomes" id="UP001476583">
    <property type="component" value="Chromosome"/>
</dbReference>
<evidence type="ECO:0000313" key="3">
    <source>
        <dbReference type="Proteomes" id="UP001476583"/>
    </source>
</evidence>
<proteinExistence type="predicted"/>
<sequence length="620" mass="68997">MSLTLVGCAGVKVNTIQNDDYLNQRRGDVLSTGELSTSARTSLQVVGISDKQCRKNLSQCRAALDQNGGVVDEVRLAALSELWLLEGLKAGRTMPAEVRINAYLQSARYAFAYLFFTERSTEQRALEDRQTQVRDYYNFASQEALTQLFVLYKGRPPQSETGDGRFRIQLGEWTIRGTMKGVRLAEGRQLPKELIPASALSFAGLRNQYRRDGLGAELVAVTRDRVINSHSDKQPWSETPFPALTSVIRFPGRTLDAVLKSKTAILTGYDPYRTSHFKVAGHAVPLAANYTSGYGLWLARSGFARQSLLTLIGRGEVLETPHVHMLQPYDPNRRIIIMLHGLASSPEAWINVANEVLGDEQLRNHYQIWQVYYPTNHPIAFNNRAVRSAIQKTLEHFDPSGNAKASHDVVLIGHSMGGVLSRLLVSSSGNQMWNGFLAKYALDKTRSEKAQAKIGPYLQFEPMPQVSRAIFAAAPHRGTPFAEKRVSRWASGLVKLPFSVLDRFAEIAQVLVDPNSASPVALNRGFNSIDNLSNLDPFIRATADLPISPKVHYHSIIGNYTPEVPLLRSNDGVVPYSSSHLDGAESEKVIPSWHSVQETPEAILEIRRILHEHLKEIAER</sequence>
<dbReference type="InterPro" id="IPR029058">
    <property type="entry name" value="AB_hydrolase_fold"/>
</dbReference>
<dbReference type="Pfam" id="PF12697">
    <property type="entry name" value="Abhydrolase_6"/>
    <property type="match status" value="1"/>
</dbReference>
<dbReference type="SUPFAM" id="SSF53474">
    <property type="entry name" value="alpha/beta-Hydrolases"/>
    <property type="match status" value="1"/>
</dbReference>
<name>A0ABZ2RMK0_ECTME</name>
<keyword evidence="2" id="KW-0378">Hydrolase</keyword>